<sequence>MMGVNTTGLAEIVFRGIGVPLVHGQVVSTCDELKLVKWYATHNRAPPPAE</sequence>
<name>A0A160TU98_9ZZZZ</name>
<organism evidence="1">
    <name type="scientific">hydrothermal vent metagenome</name>
    <dbReference type="NCBI Taxonomy" id="652676"/>
    <lineage>
        <taxon>unclassified sequences</taxon>
        <taxon>metagenomes</taxon>
        <taxon>ecological metagenomes</taxon>
    </lineage>
</organism>
<accession>A0A160TU98</accession>
<evidence type="ECO:0000313" key="1">
    <source>
        <dbReference type="EMBL" id="CUS53018.1"/>
    </source>
</evidence>
<protein>
    <submittedName>
        <fullName evidence="1">Uncharacterized protein</fullName>
    </submittedName>
</protein>
<dbReference type="AlphaFoldDB" id="A0A160TU98"/>
<proteinExistence type="predicted"/>
<gene>
    <name evidence="1" type="ORF">MGWOODY_XGa2699</name>
</gene>
<reference evidence="1" key="1">
    <citation type="submission" date="2015-10" db="EMBL/GenBank/DDBJ databases">
        <authorList>
            <person name="Gilbert D.G."/>
        </authorList>
    </citation>
    <scope>NUCLEOTIDE SEQUENCE</scope>
</reference>
<dbReference type="EMBL" id="CZRL01000094">
    <property type="protein sequence ID" value="CUS53018.1"/>
    <property type="molecule type" value="Genomic_DNA"/>
</dbReference>